<name>A0A1I3K5J9_9SPIR</name>
<organism evidence="2 3">
    <name type="scientific">Treponema bryantii</name>
    <dbReference type="NCBI Taxonomy" id="163"/>
    <lineage>
        <taxon>Bacteria</taxon>
        <taxon>Pseudomonadati</taxon>
        <taxon>Spirochaetota</taxon>
        <taxon>Spirochaetia</taxon>
        <taxon>Spirochaetales</taxon>
        <taxon>Treponemataceae</taxon>
        <taxon>Treponema</taxon>
    </lineage>
</organism>
<dbReference type="RefSeq" id="WP_074931201.1">
    <property type="nucleotide sequence ID" value="NZ_FORI01000004.1"/>
</dbReference>
<evidence type="ECO:0000259" key="1">
    <source>
        <dbReference type="Pfam" id="PF13023"/>
    </source>
</evidence>
<reference evidence="3" key="1">
    <citation type="submission" date="2016-10" db="EMBL/GenBank/DDBJ databases">
        <authorList>
            <person name="Varghese N."/>
            <person name="Submissions S."/>
        </authorList>
    </citation>
    <scope>NUCLEOTIDE SEQUENCE [LARGE SCALE GENOMIC DNA]</scope>
    <source>
        <strain evidence="3">XBD1002</strain>
    </source>
</reference>
<sequence length="407" mass="47686">MNKKLALKIFEGFSIQRWNDLIRPFDLVEMDKAAEKMVLAYIIGKYEENKGNYIDWKWMIYASLFDLLRKISLCDIKAPVQQMLRRQFPNEYMHLNEWVLNQYKQIMPDEQLFSEFTIYVGRQAGSFPVPEELKTSMDVYRAAHKYSTMRELEMLAVVNEKERLKNIRNDLEAEIQPYLYLEGLQKLVTHQKAFDFILKIEQLRFQTRWNQTPRIPATSVLGHCFYVAIMTLLLGRESNPDMCDRRVINNYFSALFHDLPESVTRDIISPVKTATDDLPNIVKKIEDEIVSKELVPLMEPFFADELIYYTSDEFTDRILDKKGKIVHVSWEDLNKKYNAAEFEPIDGRLVRICDHFSALMEADISIKHGITSEHLTKGRDGTLAHYKENEIISGINVNKLFTEIVSD</sequence>
<dbReference type="Gene3D" id="1.10.3210.10">
    <property type="entry name" value="Hypothetical protein af1432"/>
    <property type="match status" value="2"/>
</dbReference>
<dbReference type="Pfam" id="PF13023">
    <property type="entry name" value="HD_3"/>
    <property type="match status" value="1"/>
</dbReference>
<dbReference type="Proteomes" id="UP000182737">
    <property type="component" value="Unassembled WGS sequence"/>
</dbReference>
<dbReference type="GO" id="GO:0016787">
    <property type="term" value="F:hydrolase activity"/>
    <property type="evidence" value="ECO:0007669"/>
    <property type="project" value="UniProtKB-KW"/>
</dbReference>
<proteinExistence type="predicted"/>
<dbReference type="EMBL" id="FORI01000004">
    <property type="protein sequence ID" value="SFI67767.1"/>
    <property type="molecule type" value="Genomic_DNA"/>
</dbReference>
<dbReference type="SUPFAM" id="SSF109604">
    <property type="entry name" value="HD-domain/PDEase-like"/>
    <property type="match status" value="1"/>
</dbReference>
<evidence type="ECO:0000313" key="2">
    <source>
        <dbReference type="EMBL" id="SFI67767.1"/>
    </source>
</evidence>
<protein>
    <submittedName>
        <fullName evidence="2">Putative hydrolases of HD superfamily</fullName>
    </submittedName>
</protein>
<keyword evidence="2" id="KW-0378">Hydrolase</keyword>
<gene>
    <name evidence="2" type="ORF">SAMN04487775_10486</name>
</gene>
<dbReference type="InterPro" id="IPR006674">
    <property type="entry name" value="HD_domain"/>
</dbReference>
<dbReference type="AlphaFoldDB" id="A0A1I3K5J9"/>
<feature type="domain" description="HD" evidence="1">
    <location>
        <begin position="200"/>
        <end position="378"/>
    </location>
</feature>
<accession>A0A1I3K5J9</accession>
<evidence type="ECO:0000313" key="3">
    <source>
        <dbReference type="Proteomes" id="UP000182737"/>
    </source>
</evidence>
<dbReference type="OrthoDB" id="9812744at2"/>
<keyword evidence="3" id="KW-1185">Reference proteome</keyword>